<dbReference type="SUPFAM" id="SSF53383">
    <property type="entry name" value="PLP-dependent transferases"/>
    <property type="match status" value="1"/>
</dbReference>
<protein>
    <recommendedName>
        <fullName evidence="11">Histidinol-phosphate aminotransferase</fullName>
        <ecNumber evidence="11">2.6.1.9</ecNumber>
    </recommendedName>
    <alternativeName>
        <fullName evidence="11">Imidazole acetol-phosphate transaminase</fullName>
    </alternativeName>
</protein>
<evidence type="ECO:0000256" key="6">
    <source>
        <dbReference type="ARBA" id="ARBA00022605"/>
    </source>
</evidence>
<comment type="subunit">
    <text evidence="4 11">Homodimer.</text>
</comment>
<dbReference type="PANTHER" id="PTHR42885:SF2">
    <property type="entry name" value="HISTIDINOL-PHOSPHATE AMINOTRANSFERASE"/>
    <property type="match status" value="1"/>
</dbReference>
<comment type="pathway">
    <text evidence="2 11">Amino-acid biosynthesis; L-histidine biosynthesis; L-histidine from 5-phospho-alpha-D-ribose 1-diphosphate: step 7/9.</text>
</comment>
<dbReference type="GO" id="GO:0000105">
    <property type="term" value="P:L-histidine biosynthetic process"/>
    <property type="evidence" value="ECO:0007669"/>
    <property type="project" value="UniProtKB-UniRule"/>
</dbReference>
<keyword evidence="7 11" id="KW-0808">Transferase</keyword>
<evidence type="ECO:0000256" key="4">
    <source>
        <dbReference type="ARBA" id="ARBA00011738"/>
    </source>
</evidence>
<dbReference type="InterPro" id="IPR005861">
    <property type="entry name" value="HisP_aminotrans"/>
</dbReference>
<dbReference type="Pfam" id="PF00155">
    <property type="entry name" value="Aminotran_1_2"/>
    <property type="match status" value="1"/>
</dbReference>
<keyword evidence="9 11" id="KW-0368">Histidine biosynthesis</keyword>
<dbReference type="Gene3D" id="3.40.640.10">
    <property type="entry name" value="Type I PLP-dependent aspartate aminotransferase-like (Major domain)"/>
    <property type="match status" value="1"/>
</dbReference>
<evidence type="ECO:0000256" key="11">
    <source>
        <dbReference type="HAMAP-Rule" id="MF_01023"/>
    </source>
</evidence>
<keyword evidence="6 11" id="KW-0028">Amino-acid biosynthesis</keyword>
<dbReference type="GO" id="GO:0030170">
    <property type="term" value="F:pyridoxal phosphate binding"/>
    <property type="evidence" value="ECO:0007669"/>
    <property type="project" value="InterPro"/>
</dbReference>
<evidence type="ECO:0000256" key="2">
    <source>
        <dbReference type="ARBA" id="ARBA00005011"/>
    </source>
</evidence>
<dbReference type="NCBIfam" id="TIGR01141">
    <property type="entry name" value="hisC"/>
    <property type="match status" value="1"/>
</dbReference>
<evidence type="ECO:0000256" key="3">
    <source>
        <dbReference type="ARBA" id="ARBA00007970"/>
    </source>
</evidence>
<dbReference type="InterPro" id="IPR015424">
    <property type="entry name" value="PyrdxlP-dep_Trfase"/>
</dbReference>
<dbReference type="PANTHER" id="PTHR42885">
    <property type="entry name" value="HISTIDINOL-PHOSPHATE AMINOTRANSFERASE-RELATED"/>
    <property type="match status" value="1"/>
</dbReference>
<evidence type="ECO:0000256" key="1">
    <source>
        <dbReference type="ARBA" id="ARBA00001933"/>
    </source>
</evidence>
<feature type="modified residue" description="N6-(pyridoxal phosphate)lysine" evidence="11">
    <location>
        <position position="217"/>
    </location>
</feature>
<reference evidence="13" key="1">
    <citation type="submission" date="2021-02" db="EMBL/GenBank/DDBJ databases">
        <title>Neisseriaceae sp. 26B isolated from the cloaca of a Common Toad-headed Turtle (Mesoclemmys nasuta).</title>
        <authorList>
            <person name="Spergser J."/>
            <person name="Busse H.-J."/>
        </authorList>
    </citation>
    <scope>NUCLEOTIDE SEQUENCE</scope>
    <source>
        <strain evidence="13">26B</strain>
    </source>
</reference>
<dbReference type="AlphaFoldDB" id="A0A892ZR49"/>
<dbReference type="UniPathway" id="UPA00031">
    <property type="reaction ID" value="UER00012"/>
</dbReference>
<dbReference type="EC" id="2.6.1.9" evidence="11"/>
<evidence type="ECO:0000313" key="14">
    <source>
        <dbReference type="Proteomes" id="UP000653156"/>
    </source>
</evidence>
<organism evidence="13 14">
    <name type="scientific">Paralysiella testudinis</name>
    <dbReference type="NCBI Taxonomy" id="2809020"/>
    <lineage>
        <taxon>Bacteria</taxon>
        <taxon>Pseudomonadati</taxon>
        <taxon>Pseudomonadota</taxon>
        <taxon>Betaproteobacteria</taxon>
        <taxon>Neisseriales</taxon>
        <taxon>Neisseriaceae</taxon>
        <taxon>Paralysiella</taxon>
    </lineage>
</organism>
<evidence type="ECO:0000256" key="5">
    <source>
        <dbReference type="ARBA" id="ARBA00022576"/>
    </source>
</evidence>
<keyword evidence="8 11" id="KW-0663">Pyridoxal phosphate</keyword>
<dbReference type="CDD" id="cd00609">
    <property type="entry name" value="AAT_like"/>
    <property type="match status" value="1"/>
</dbReference>
<dbReference type="GO" id="GO:0004400">
    <property type="term" value="F:histidinol-phosphate transaminase activity"/>
    <property type="evidence" value="ECO:0007669"/>
    <property type="project" value="UniProtKB-UniRule"/>
</dbReference>
<comment type="cofactor">
    <cofactor evidence="1 11">
        <name>pyridoxal 5'-phosphate</name>
        <dbReference type="ChEBI" id="CHEBI:597326"/>
    </cofactor>
</comment>
<evidence type="ECO:0000313" key="13">
    <source>
        <dbReference type="EMBL" id="QRQ83239.1"/>
    </source>
</evidence>
<dbReference type="InterPro" id="IPR015422">
    <property type="entry name" value="PyrdxlP-dep_Trfase_small"/>
</dbReference>
<dbReference type="Gene3D" id="3.90.1150.10">
    <property type="entry name" value="Aspartate Aminotransferase, domain 1"/>
    <property type="match status" value="1"/>
</dbReference>
<proteinExistence type="inferred from homology"/>
<dbReference type="KEGG" id="ptes:JQU52_02140"/>
<comment type="catalytic activity">
    <reaction evidence="10 11">
        <text>L-histidinol phosphate + 2-oxoglutarate = 3-(imidazol-4-yl)-2-oxopropyl phosphate + L-glutamate</text>
        <dbReference type="Rhea" id="RHEA:23744"/>
        <dbReference type="ChEBI" id="CHEBI:16810"/>
        <dbReference type="ChEBI" id="CHEBI:29985"/>
        <dbReference type="ChEBI" id="CHEBI:57766"/>
        <dbReference type="ChEBI" id="CHEBI:57980"/>
        <dbReference type="EC" id="2.6.1.9"/>
    </reaction>
</comment>
<dbReference type="HAMAP" id="MF_01023">
    <property type="entry name" value="HisC_aminotrans_2"/>
    <property type="match status" value="1"/>
</dbReference>
<keyword evidence="5 11" id="KW-0032">Aminotransferase</keyword>
<comment type="similarity">
    <text evidence="3 11">Belongs to the class-II pyridoxal-phosphate-dependent aminotransferase family. Histidinol-phosphate aminotransferase subfamily.</text>
</comment>
<feature type="domain" description="Aminotransferase class I/classII large" evidence="12">
    <location>
        <begin position="27"/>
        <end position="348"/>
    </location>
</feature>
<evidence type="ECO:0000256" key="8">
    <source>
        <dbReference type="ARBA" id="ARBA00022898"/>
    </source>
</evidence>
<evidence type="ECO:0000256" key="9">
    <source>
        <dbReference type="ARBA" id="ARBA00023102"/>
    </source>
</evidence>
<dbReference type="EMBL" id="CP069798">
    <property type="protein sequence ID" value="QRQ83239.1"/>
    <property type="molecule type" value="Genomic_DNA"/>
</dbReference>
<evidence type="ECO:0000259" key="12">
    <source>
        <dbReference type="Pfam" id="PF00155"/>
    </source>
</evidence>
<gene>
    <name evidence="11" type="primary">hisC</name>
    <name evidence="13" type="ORF">JQU52_02140</name>
</gene>
<dbReference type="Proteomes" id="UP000653156">
    <property type="component" value="Chromosome"/>
</dbReference>
<dbReference type="InterPro" id="IPR015421">
    <property type="entry name" value="PyrdxlP-dep_Trfase_major"/>
</dbReference>
<keyword evidence="14" id="KW-1185">Reference proteome</keyword>
<dbReference type="RefSeq" id="WP_230340506.1">
    <property type="nucleotide sequence ID" value="NZ_CP069798.1"/>
</dbReference>
<dbReference type="InterPro" id="IPR004839">
    <property type="entry name" value="Aminotransferase_I/II_large"/>
</dbReference>
<name>A0A892ZR49_9NEIS</name>
<sequence>MMSTANYIRSDIQQMKAYAVADVPAGFIKLDAMESPYDYPEDMKKELGRALAAAPIRLYPNPGSCGLLQVLRDTYAIPADASLVLGNGSDELIERLTMLVSKPGAKVLAPAPSFVMYRVNAEFFGLEFIGVPLRPDFTMDLDAMLAAIKEHQPALVFVAYPNNPTGGRFAREKVEAIIAATPGIVVVDEAYGAFSSDSFLSQAGQIPNLVVLRTLSKIGFAGLRIGYACGPAAILDELKKIIPPYNMNQLSLCAAEFALQYQPFINENISRLKGERERMRTALHAHPCIQDFPSEANFLTLRVPDAQALFDKLYAQNILIKKLHGMHPLLDQCVRITIGLPEQNQKVLNIIDELYGNP</sequence>
<evidence type="ECO:0000256" key="7">
    <source>
        <dbReference type="ARBA" id="ARBA00022679"/>
    </source>
</evidence>
<evidence type="ECO:0000256" key="10">
    <source>
        <dbReference type="ARBA" id="ARBA00047481"/>
    </source>
</evidence>
<accession>A0A892ZR49</accession>